<accession>A0A7W6DMD8</accession>
<evidence type="ECO:0008006" key="5">
    <source>
        <dbReference type="Google" id="ProtNLM"/>
    </source>
</evidence>
<organism evidence="3 4">
    <name type="scientific">Sphingobium fontiphilum</name>
    <dbReference type="NCBI Taxonomy" id="944425"/>
    <lineage>
        <taxon>Bacteria</taxon>
        <taxon>Pseudomonadati</taxon>
        <taxon>Pseudomonadota</taxon>
        <taxon>Alphaproteobacteria</taxon>
        <taxon>Sphingomonadales</taxon>
        <taxon>Sphingomonadaceae</taxon>
        <taxon>Sphingobium</taxon>
    </lineage>
</organism>
<comment type="caution">
    <text evidence="3">The sequence shown here is derived from an EMBL/GenBank/DDBJ whole genome shotgun (WGS) entry which is preliminary data.</text>
</comment>
<feature type="region of interest" description="Disordered" evidence="1">
    <location>
        <begin position="24"/>
        <end position="145"/>
    </location>
</feature>
<dbReference type="RefSeq" id="WP_246344701.1">
    <property type="nucleotide sequence ID" value="NZ_JACIEB010000008.1"/>
</dbReference>
<protein>
    <recommendedName>
        <fullName evidence="5">ATP-dependent RNA helicase</fullName>
    </recommendedName>
</protein>
<evidence type="ECO:0000313" key="3">
    <source>
        <dbReference type="EMBL" id="MBB3983352.1"/>
    </source>
</evidence>
<dbReference type="AlphaFoldDB" id="A0A7W6DMD8"/>
<evidence type="ECO:0000313" key="4">
    <source>
        <dbReference type="Proteomes" id="UP000552757"/>
    </source>
</evidence>
<evidence type="ECO:0000256" key="1">
    <source>
        <dbReference type="SAM" id="MobiDB-lite"/>
    </source>
</evidence>
<feature type="compositionally biased region" description="Basic and acidic residues" evidence="1">
    <location>
        <begin position="109"/>
        <end position="145"/>
    </location>
</feature>
<evidence type="ECO:0000256" key="2">
    <source>
        <dbReference type="SAM" id="SignalP"/>
    </source>
</evidence>
<proteinExistence type="predicted"/>
<dbReference type="EMBL" id="JACIEB010000008">
    <property type="protein sequence ID" value="MBB3983352.1"/>
    <property type="molecule type" value="Genomic_DNA"/>
</dbReference>
<dbReference type="Pfam" id="PF11776">
    <property type="entry name" value="RcnB"/>
    <property type="match status" value="1"/>
</dbReference>
<keyword evidence="2" id="KW-0732">Signal</keyword>
<dbReference type="Proteomes" id="UP000552757">
    <property type="component" value="Unassembled WGS sequence"/>
</dbReference>
<name>A0A7W6DMD8_9SPHN</name>
<feature type="signal peptide" evidence="2">
    <location>
        <begin position="1"/>
        <end position="24"/>
    </location>
</feature>
<gene>
    <name evidence="3" type="ORF">GGR44_003040</name>
</gene>
<dbReference type="Gene3D" id="3.10.450.160">
    <property type="entry name" value="inner membrane protein cigr"/>
    <property type="match status" value="1"/>
</dbReference>
<dbReference type="InterPro" id="IPR024572">
    <property type="entry name" value="RcnB"/>
</dbReference>
<reference evidence="3 4" key="1">
    <citation type="submission" date="2020-08" db="EMBL/GenBank/DDBJ databases">
        <title>Genomic Encyclopedia of Type Strains, Phase IV (KMG-IV): sequencing the most valuable type-strain genomes for metagenomic binning, comparative biology and taxonomic classification.</title>
        <authorList>
            <person name="Goeker M."/>
        </authorList>
    </citation>
    <scope>NUCLEOTIDE SEQUENCE [LARGE SCALE GENOMIC DNA]</scope>
    <source>
        <strain evidence="3 4">DSM 29348</strain>
    </source>
</reference>
<sequence length="306" mass="38544">MFRKWMLAGLMTATILGGVAPAYAQRGEDRRGDGRRSEGRVEQTRPQGNHNMRGNWNQAQQRPAPQRQTPVQPQVRAQAQVRAQDDQRRWQARPAPQQRVTPPQQGDNRVWDRGERAREHRQDWRQEKRDDRREGRGDRREDRQDWRQDRRDDRRDWREDRRDDRRDWRQDRRDEWRNDQRRDEWRRDQARRYSDRDRWNSQRRWDNRWRAERRYDWNSYRTQYRERYRLGRYYAPRGWDYGYRRFSIGFFLSNMLYSNNYWINDPYYYRLPPAYGTLRWVRYYDDALLVDIRDGYVVDVIHNFFW</sequence>
<feature type="chain" id="PRO_5031439558" description="ATP-dependent RNA helicase" evidence="2">
    <location>
        <begin position="25"/>
        <end position="306"/>
    </location>
</feature>
<keyword evidence="4" id="KW-1185">Reference proteome</keyword>
<feature type="compositionally biased region" description="Low complexity" evidence="1">
    <location>
        <begin position="58"/>
        <end position="82"/>
    </location>
</feature>
<feature type="compositionally biased region" description="Basic and acidic residues" evidence="1">
    <location>
        <begin position="26"/>
        <end position="43"/>
    </location>
</feature>
<feature type="compositionally biased region" description="Polar residues" evidence="1">
    <location>
        <begin position="44"/>
        <end position="57"/>
    </location>
</feature>